<dbReference type="InterPro" id="IPR016187">
    <property type="entry name" value="CTDL_fold"/>
</dbReference>
<dbReference type="OrthoDB" id="6051775at2759"/>
<dbReference type="Gene3D" id="3.10.100.10">
    <property type="entry name" value="Mannose-Binding Protein A, subunit A"/>
    <property type="match status" value="1"/>
</dbReference>
<dbReference type="InterPro" id="IPR001304">
    <property type="entry name" value="C-type_lectin-like"/>
</dbReference>
<dbReference type="Proteomes" id="UP000596742">
    <property type="component" value="Unassembled WGS sequence"/>
</dbReference>
<evidence type="ECO:0000256" key="1">
    <source>
        <dbReference type="ARBA" id="ARBA00022734"/>
    </source>
</evidence>
<evidence type="ECO:0000256" key="2">
    <source>
        <dbReference type="ARBA" id="ARBA00023157"/>
    </source>
</evidence>
<dbReference type="InterPro" id="IPR018378">
    <property type="entry name" value="C-type_lectin_CS"/>
</dbReference>
<dbReference type="PROSITE" id="PS00615">
    <property type="entry name" value="C_TYPE_LECTIN_1"/>
    <property type="match status" value="1"/>
</dbReference>
<evidence type="ECO:0000313" key="6">
    <source>
        <dbReference type="Proteomes" id="UP000596742"/>
    </source>
</evidence>
<organism evidence="5 6">
    <name type="scientific">Mytilus galloprovincialis</name>
    <name type="common">Mediterranean mussel</name>
    <dbReference type="NCBI Taxonomy" id="29158"/>
    <lineage>
        <taxon>Eukaryota</taxon>
        <taxon>Metazoa</taxon>
        <taxon>Spiralia</taxon>
        <taxon>Lophotrochozoa</taxon>
        <taxon>Mollusca</taxon>
        <taxon>Bivalvia</taxon>
        <taxon>Autobranchia</taxon>
        <taxon>Pteriomorphia</taxon>
        <taxon>Mytilida</taxon>
        <taxon>Mytiloidea</taxon>
        <taxon>Mytilidae</taxon>
        <taxon>Mytilinae</taxon>
        <taxon>Mytilus</taxon>
    </lineage>
</organism>
<sequence>MIAMYRLLNIAVTACLCGLVFSQCQKHWIYHGHSCFYFSSDTTDWYQASGKCREHNSVLALIQSKDVSDWIDNKIKGHNVAYYVGASDEFVEGTWEWAFSGEPVTLSNWASGQGQGTNADANCLVIYNKDPNVRGTWYDEKCTHLYNFICQQSASVPVVG</sequence>
<comment type="caution">
    <text evidence="5">The sequence shown here is derived from an EMBL/GenBank/DDBJ whole genome shotgun (WGS) entry which is preliminary data.</text>
</comment>
<accession>A0A8B6C2B4</accession>
<dbReference type="InterPro" id="IPR016186">
    <property type="entry name" value="C-type_lectin-like/link_sf"/>
</dbReference>
<keyword evidence="6" id="KW-1185">Reference proteome</keyword>
<evidence type="ECO:0000256" key="3">
    <source>
        <dbReference type="SAM" id="SignalP"/>
    </source>
</evidence>
<dbReference type="PANTHER" id="PTHR46746:SF9">
    <property type="entry name" value="CD209 ANTIGEN-LIKE PROTEIN C-LIKE"/>
    <property type="match status" value="1"/>
</dbReference>
<evidence type="ECO:0000313" key="5">
    <source>
        <dbReference type="EMBL" id="VDH99316.1"/>
    </source>
</evidence>
<dbReference type="PROSITE" id="PS50041">
    <property type="entry name" value="C_TYPE_LECTIN_2"/>
    <property type="match status" value="1"/>
</dbReference>
<gene>
    <name evidence="5" type="ORF">MGAL_10B044149</name>
</gene>
<dbReference type="Pfam" id="PF00059">
    <property type="entry name" value="Lectin_C"/>
    <property type="match status" value="1"/>
</dbReference>
<keyword evidence="1" id="KW-0430">Lectin</keyword>
<evidence type="ECO:0000259" key="4">
    <source>
        <dbReference type="PROSITE" id="PS50041"/>
    </source>
</evidence>
<dbReference type="CDD" id="cd00037">
    <property type="entry name" value="CLECT"/>
    <property type="match status" value="1"/>
</dbReference>
<reference evidence="5" key="1">
    <citation type="submission" date="2018-11" db="EMBL/GenBank/DDBJ databases">
        <authorList>
            <person name="Alioto T."/>
            <person name="Alioto T."/>
        </authorList>
    </citation>
    <scope>NUCLEOTIDE SEQUENCE</scope>
</reference>
<dbReference type="SMART" id="SM00034">
    <property type="entry name" value="CLECT"/>
    <property type="match status" value="1"/>
</dbReference>
<feature type="signal peptide" evidence="3">
    <location>
        <begin position="1"/>
        <end position="22"/>
    </location>
</feature>
<dbReference type="GO" id="GO:0030246">
    <property type="term" value="F:carbohydrate binding"/>
    <property type="evidence" value="ECO:0007669"/>
    <property type="project" value="UniProtKB-KW"/>
</dbReference>
<feature type="domain" description="C-type lectin" evidence="4">
    <location>
        <begin position="31"/>
        <end position="151"/>
    </location>
</feature>
<keyword evidence="2" id="KW-1015">Disulfide bond</keyword>
<dbReference type="PANTHER" id="PTHR46746">
    <property type="entry name" value="KILLER CELL LECTIN-LIKE RECEPTOR SUBFAMILY F MEMBER 2"/>
    <property type="match status" value="1"/>
</dbReference>
<dbReference type="AlphaFoldDB" id="A0A8B6C2B4"/>
<protein>
    <recommendedName>
        <fullName evidence="4">C-type lectin domain-containing protein</fullName>
    </recommendedName>
</protein>
<dbReference type="SUPFAM" id="SSF56436">
    <property type="entry name" value="C-type lectin-like"/>
    <property type="match status" value="1"/>
</dbReference>
<dbReference type="EMBL" id="UYJE01001129">
    <property type="protein sequence ID" value="VDH99316.1"/>
    <property type="molecule type" value="Genomic_DNA"/>
</dbReference>
<name>A0A8B6C2B4_MYTGA</name>
<feature type="chain" id="PRO_5032425089" description="C-type lectin domain-containing protein" evidence="3">
    <location>
        <begin position="23"/>
        <end position="160"/>
    </location>
</feature>
<proteinExistence type="predicted"/>
<dbReference type="InterPro" id="IPR051379">
    <property type="entry name" value="C-type_Lectin_Receptor_IMM"/>
</dbReference>
<keyword evidence="3" id="KW-0732">Signal</keyword>